<gene>
    <name evidence="3" type="ORF">PG993_010567</name>
</gene>
<evidence type="ECO:0000256" key="1">
    <source>
        <dbReference type="SAM" id="MobiDB-lite"/>
    </source>
</evidence>
<proteinExistence type="predicted"/>
<evidence type="ECO:0000313" key="4">
    <source>
        <dbReference type="Proteomes" id="UP001444661"/>
    </source>
</evidence>
<organism evidence="3 4">
    <name type="scientific">Apiospora rasikravindrae</name>
    <dbReference type="NCBI Taxonomy" id="990691"/>
    <lineage>
        <taxon>Eukaryota</taxon>
        <taxon>Fungi</taxon>
        <taxon>Dikarya</taxon>
        <taxon>Ascomycota</taxon>
        <taxon>Pezizomycotina</taxon>
        <taxon>Sordariomycetes</taxon>
        <taxon>Xylariomycetidae</taxon>
        <taxon>Amphisphaeriales</taxon>
        <taxon>Apiosporaceae</taxon>
        <taxon>Apiospora</taxon>
    </lineage>
</organism>
<keyword evidence="2" id="KW-0732">Signal</keyword>
<dbReference type="Proteomes" id="UP001444661">
    <property type="component" value="Unassembled WGS sequence"/>
</dbReference>
<keyword evidence="4" id="KW-1185">Reference proteome</keyword>
<dbReference type="EMBL" id="JAQQWK010000009">
    <property type="protein sequence ID" value="KAK8035572.1"/>
    <property type="molecule type" value="Genomic_DNA"/>
</dbReference>
<feature type="signal peptide" evidence="2">
    <location>
        <begin position="1"/>
        <end position="20"/>
    </location>
</feature>
<evidence type="ECO:0000313" key="3">
    <source>
        <dbReference type="EMBL" id="KAK8035572.1"/>
    </source>
</evidence>
<accession>A0ABR1SN03</accession>
<evidence type="ECO:0000256" key="2">
    <source>
        <dbReference type="SAM" id="SignalP"/>
    </source>
</evidence>
<feature type="region of interest" description="Disordered" evidence="1">
    <location>
        <begin position="237"/>
        <end position="262"/>
    </location>
</feature>
<sequence length="394" mass="40614">MKHYFTRLLLASSLGGAAMSAIPCSCKNKCALSVLNAADQGAATEFCQGLSLSPVTDLTQLPSFAGACADFKDFSAQVGHACACFQKLSASASSTCSYLTPTAGGTTCAATTATVYMTSTASCSASATLSSVPTSCPSAATITETSTAISIISSVATLVSASTVTATPSPIVSTTIVNSVTTETVTAAATVATTTATPQHVSCLRPIQNGNFEEGPSDSDQFSDRLHPWVTYTNSQQPYYDIRPAPGQGRGGSNAPGITFNLDTAPGPASQYSIGIEQYVTACYDQPGAGYSVAGYFKTNDASVGLVVDLSGCQRLGPCETTTLTPTLGAPDADGYRYFETAVWAPRSGLANLPMLITLRSRVAAGAGLEVYEIFLDDIVTKTYRYDGSLISSA</sequence>
<feature type="chain" id="PRO_5047048864" evidence="2">
    <location>
        <begin position="21"/>
        <end position="394"/>
    </location>
</feature>
<reference evidence="3 4" key="1">
    <citation type="submission" date="2023-01" db="EMBL/GenBank/DDBJ databases">
        <title>Analysis of 21 Apiospora genomes using comparative genomics revels a genus with tremendous synthesis potential of carbohydrate active enzymes and secondary metabolites.</title>
        <authorList>
            <person name="Sorensen T."/>
        </authorList>
    </citation>
    <scope>NUCLEOTIDE SEQUENCE [LARGE SCALE GENOMIC DNA]</scope>
    <source>
        <strain evidence="3 4">CBS 33761</strain>
    </source>
</reference>
<comment type="caution">
    <text evidence="3">The sequence shown here is derived from an EMBL/GenBank/DDBJ whole genome shotgun (WGS) entry which is preliminary data.</text>
</comment>
<name>A0ABR1SN03_9PEZI</name>
<protein>
    <submittedName>
        <fullName evidence="3">Uncharacterized protein</fullName>
    </submittedName>
</protein>